<dbReference type="Proteomes" id="UP000652219">
    <property type="component" value="Unassembled WGS sequence"/>
</dbReference>
<keyword evidence="3" id="KW-1185">Reference proteome</keyword>
<gene>
    <name evidence="2" type="ORF">CSOJ01_05601</name>
</gene>
<proteinExistence type="predicted"/>
<dbReference type="PANTHER" id="PTHR35394:SF5">
    <property type="entry name" value="DUF3176 DOMAIN-CONTAINING PROTEIN"/>
    <property type="match status" value="1"/>
</dbReference>
<name>A0A8H6JEH6_9PEZI</name>
<keyword evidence="1" id="KW-0812">Transmembrane</keyword>
<feature type="transmembrane region" description="Helical" evidence="1">
    <location>
        <begin position="95"/>
        <end position="116"/>
    </location>
</feature>
<dbReference type="EMBL" id="WIGN01000072">
    <property type="protein sequence ID" value="KAF6811617.1"/>
    <property type="molecule type" value="Genomic_DNA"/>
</dbReference>
<reference evidence="2 3" key="1">
    <citation type="journal article" date="2020" name="Phytopathology">
        <title>Genome Sequence Resources of Colletotrichum truncatum, C. plurivorum, C. musicola, and C. sojae: Four Species Pathogenic to Soybean (Glycine max).</title>
        <authorList>
            <person name="Rogerio F."/>
            <person name="Boufleur T.R."/>
            <person name="Ciampi-Guillardi M."/>
            <person name="Sukno S.A."/>
            <person name="Thon M.R."/>
            <person name="Massola Junior N.S."/>
            <person name="Baroncelli R."/>
        </authorList>
    </citation>
    <scope>NUCLEOTIDE SEQUENCE [LARGE SCALE GENOMIC DNA]</scope>
    <source>
        <strain evidence="2 3">LFN0009</strain>
    </source>
</reference>
<keyword evidence="1" id="KW-0472">Membrane</keyword>
<evidence type="ECO:0000256" key="1">
    <source>
        <dbReference type="SAM" id="Phobius"/>
    </source>
</evidence>
<organism evidence="2 3">
    <name type="scientific">Colletotrichum sojae</name>
    <dbReference type="NCBI Taxonomy" id="2175907"/>
    <lineage>
        <taxon>Eukaryota</taxon>
        <taxon>Fungi</taxon>
        <taxon>Dikarya</taxon>
        <taxon>Ascomycota</taxon>
        <taxon>Pezizomycotina</taxon>
        <taxon>Sordariomycetes</taxon>
        <taxon>Hypocreomycetidae</taxon>
        <taxon>Glomerellales</taxon>
        <taxon>Glomerellaceae</taxon>
        <taxon>Colletotrichum</taxon>
        <taxon>Colletotrichum orchidearum species complex</taxon>
    </lineage>
</organism>
<comment type="caution">
    <text evidence="2">The sequence shown here is derived from an EMBL/GenBank/DDBJ whole genome shotgun (WGS) entry which is preliminary data.</text>
</comment>
<dbReference type="PANTHER" id="PTHR35394">
    <property type="entry name" value="DUF3176 DOMAIN-CONTAINING PROTEIN"/>
    <property type="match status" value="1"/>
</dbReference>
<keyword evidence="1" id="KW-1133">Transmembrane helix</keyword>
<evidence type="ECO:0000313" key="3">
    <source>
        <dbReference type="Proteomes" id="UP000652219"/>
    </source>
</evidence>
<protein>
    <submittedName>
        <fullName evidence="2">Uncharacterized protein</fullName>
    </submittedName>
</protein>
<sequence length="179" mass="19871">MSVLEGKVTAPVGKYEFAYSEGPFWQRRLFAEGNITMATVDSAVAEIAASMTATMRKDPYGINTDLAGNASAVLKEATRRVIVAQTCIYVEWGCIAYPASLLALQWAFLTMIFVACGRRTAGWKSSPLPLLFHGLDEDLQSRERDVRSIKEMLNVAERTKVQLAPVDDSRRSGWRFVDS</sequence>
<evidence type="ECO:0000313" key="2">
    <source>
        <dbReference type="EMBL" id="KAF6811617.1"/>
    </source>
</evidence>
<dbReference type="AlphaFoldDB" id="A0A8H6JEH6"/>
<accession>A0A8H6JEH6</accession>